<evidence type="ECO:0000313" key="2">
    <source>
        <dbReference type="Proteomes" id="UP000600774"/>
    </source>
</evidence>
<dbReference type="Proteomes" id="UP000600774">
    <property type="component" value="Unassembled WGS sequence"/>
</dbReference>
<proteinExistence type="predicted"/>
<dbReference type="EMBL" id="DUJU01000117">
    <property type="protein sequence ID" value="HIH94374.1"/>
    <property type="molecule type" value="Genomic_DNA"/>
</dbReference>
<sequence length="437" mass="48759">MIDLKLDLKVKNTLVGATPIKTIKQMWDAAIQYYNDPDNPLNDSEAMYAIHDRMDARLTFQDIANVMSGVYADTYWNGTFMDPVMLAKNMVQGLAIDRDLANRYASGAMSLWKGILVRKNFSDSGTIPVASSYTLSIDVVCNQNTRVPSTDALINNWNNEYWKTPQVDKNYIYVRCQNLNFKGDITNPQIQLFYTEAGFNAPPSSWIQMLTDAKSAKEGDILLLGGKTGPMAEGVRGVSEAFVFTPKTTNHLCLIAAITSDFFTKNDPLKSINSNWDTATWIRHNGAAGWHNVDPQKSIESTLKFYNQDSQPEKFAFEAHCNKVPEGTVVALKCNDSKLQCIQSDGIKISRKYQTALMEATVPANYQGDLKVLINTPNGKLLPEGASVEVCMTWLLDHSHKRYLDAADMLRANADSRAKKEIRVPMGSFTFIGTSNE</sequence>
<dbReference type="RefSeq" id="WP_011023808.1">
    <property type="nucleotide sequence ID" value="NZ_DUJU01000117.1"/>
</dbReference>
<reference evidence="1" key="1">
    <citation type="journal article" date="2020" name="bioRxiv">
        <title>A rank-normalized archaeal taxonomy based on genome phylogeny resolves widespread incomplete and uneven classifications.</title>
        <authorList>
            <person name="Rinke C."/>
            <person name="Chuvochina M."/>
            <person name="Mussig A.J."/>
            <person name="Chaumeil P.-A."/>
            <person name="Waite D.W."/>
            <person name="Whitman W.B."/>
            <person name="Parks D.H."/>
            <person name="Hugenholtz P."/>
        </authorList>
    </citation>
    <scope>NUCLEOTIDE SEQUENCE</scope>
    <source>
        <strain evidence="1">UBA8876</strain>
    </source>
</reference>
<accession>A0A832SHD6</accession>
<comment type="caution">
    <text evidence="1">The sequence shown here is derived from an EMBL/GenBank/DDBJ whole genome shotgun (WGS) entry which is preliminary data.</text>
</comment>
<evidence type="ECO:0000313" key="1">
    <source>
        <dbReference type="EMBL" id="HIH94374.1"/>
    </source>
</evidence>
<protein>
    <submittedName>
        <fullName evidence="1">Uncharacterized protein</fullName>
    </submittedName>
</protein>
<dbReference type="AlphaFoldDB" id="A0A832SHD6"/>
<dbReference type="GeneID" id="1475805"/>
<name>A0A832SHD6_9EURY</name>
<organism evidence="1 2">
    <name type="scientific">Methanosarcina acetivorans</name>
    <dbReference type="NCBI Taxonomy" id="2214"/>
    <lineage>
        <taxon>Archaea</taxon>
        <taxon>Methanobacteriati</taxon>
        <taxon>Methanobacteriota</taxon>
        <taxon>Stenosarchaea group</taxon>
        <taxon>Methanomicrobia</taxon>
        <taxon>Methanosarcinales</taxon>
        <taxon>Methanosarcinaceae</taxon>
        <taxon>Methanosarcina</taxon>
    </lineage>
</organism>
<dbReference type="OMA" id="CEPAKLE"/>
<gene>
    <name evidence="1" type="ORF">HA338_10130</name>
</gene>